<name>A0A0F9LWX1_9ZZZZ</name>
<evidence type="ECO:0000313" key="2">
    <source>
        <dbReference type="EMBL" id="KKM68840.1"/>
    </source>
</evidence>
<proteinExistence type="predicted"/>
<dbReference type="AlphaFoldDB" id="A0A0F9LWX1"/>
<dbReference type="EMBL" id="LAZR01010097">
    <property type="protein sequence ID" value="KKM68840.1"/>
    <property type="molecule type" value="Genomic_DNA"/>
</dbReference>
<gene>
    <name evidence="2" type="ORF">LCGC14_1456900</name>
</gene>
<reference evidence="2" key="1">
    <citation type="journal article" date="2015" name="Nature">
        <title>Complex archaea that bridge the gap between prokaryotes and eukaryotes.</title>
        <authorList>
            <person name="Spang A."/>
            <person name="Saw J.H."/>
            <person name="Jorgensen S.L."/>
            <person name="Zaremba-Niedzwiedzka K."/>
            <person name="Martijn J."/>
            <person name="Lind A.E."/>
            <person name="van Eijk R."/>
            <person name="Schleper C."/>
            <person name="Guy L."/>
            <person name="Ettema T.J."/>
        </authorList>
    </citation>
    <scope>NUCLEOTIDE SEQUENCE</scope>
</reference>
<organism evidence="2">
    <name type="scientific">marine sediment metagenome</name>
    <dbReference type="NCBI Taxonomy" id="412755"/>
    <lineage>
        <taxon>unclassified sequences</taxon>
        <taxon>metagenomes</taxon>
        <taxon>ecological metagenomes</taxon>
    </lineage>
</organism>
<accession>A0A0F9LWX1</accession>
<sequence>MNDRAGTNPLIFKTHSGGIEIYFWKVNAEQVVIDEEPIMVPHHDPVLAKKGEVEPSGKIRIINRVRLFQENAPPIDLSPVASAEWLQFKKQRVQAETWQPSEPGKPDVIEVDAAGADA</sequence>
<protein>
    <submittedName>
        <fullName evidence="2">Uncharacterized protein</fullName>
    </submittedName>
</protein>
<feature type="region of interest" description="Disordered" evidence="1">
    <location>
        <begin position="96"/>
        <end position="118"/>
    </location>
</feature>
<comment type="caution">
    <text evidence="2">The sequence shown here is derived from an EMBL/GenBank/DDBJ whole genome shotgun (WGS) entry which is preliminary data.</text>
</comment>
<evidence type="ECO:0000256" key="1">
    <source>
        <dbReference type="SAM" id="MobiDB-lite"/>
    </source>
</evidence>